<dbReference type="GO" id="GO:0005524">
    <property type="term" value="F:ATP binding"/>
    <property type="evidence" value="ECO:0007669"/>
    <property type="project" value="UniProtKB-KW"/>
</dbReference>
<dbReference type="InterPro" id="IPR018027">
    <property type="entry name" value="Asn/Gln_amidotransferase"/>
</dbReference>
<keyword evidence="9" id="KW-0808">Transferase</keyword>
<comment type="subunit">
    <text evidence="5">Subunit of the heterotrimeric GatCAB amidotransferase (AdT) complex, composed of A, B and C subunits.</text>
</comment>
<dbReference type="PANTHER" id="PTHR11659">
    <property type="entry name" value="GLUTAMYL-TRNA GLN AMIDOTRANSFERASE SUBUNIT B MITOCHONDRIAL AND PROKARYOTIC PET112-RELATED"/>
    <property type="match status" value="1"/>
</dbReference>
<dbReference type="AlphaFoldDB" id="A0A4Z2D2D1"/>
<dbReference type="Gene3D" id="1.20.140.30">
    <property type="entry name" value="MOB kinase activator"/>
    <property type="match status" value="1"/>
</dbReference>
<evidence type="ECO:0000259" key="7">
    <source>
        <dbReference type="Pfam" id="PF02637"/>
    </source>
</evidence>
<name>A0A4Z2D2D1_SCHJA</name>
<keyword evidence="6" id="KW-0862">Zinc</keyword>
<dbReference type="InterPro" id="IPR017959">
    <property type="entry name" value="Asn/Gln-tRNA_amidoTrfase_suB/E"/>
</dbReference>
<keyword evidence="2 5" id="KW-0547">Nucleotide-binding</keyword>
<feature type="binding site" evidence="6">
    <location>
        <position position="172"/>
    </location>
    <ligand>
        <name>Zn(2+)</name>
        <dbReference type="ChEBI" id="CHEBI:29105"/>
    </ligand>
</feature>
<gene>
    <name evidence="9" type="ORF">EWB00_005177</name>
</gene>
<dbReference type="Pfam" id="PF03637">
    <property type="entry name" value="Mob1_phocein"/>
    <property type="match status" value="1"/>
</dbReference>
<keyword evidence="5" id="KW-0496">Mitochondrion</keyword>
<dbReference type="InterPro" id="IPR036703">
    <property type="entry name" value="MOB_kinase_act_sf"/>
</dbReference>
<feature type="binding site" evidence="6">
    <location>
        <position position="167"/>
    </location>
    <ligand>
        <name>Zn(2+)</name>
        <dbReference type="ChEBI" id="CHEBI:29105"/>
    </ligand>
</feature>
<protein>
    <recommendedName>
        <fullName evidence="5">Glutamyl-tRNA(Gln) amidotransferase subunit B, mitochondrial</fullName>
        <shortName evidence="5">Glu-AdT subunit B</shortName>
        <ecNumber evidence="5">6.3.5.-</ecNumber>
    </recommendedName>
</protein>
<proteinExistence type="inferred from homology"/>
<dbReference type="HAMAP" id="MF_00121">
    <property type="entry name" value="GatB"/>
    <property type="match status" value="1"/>
</dbReference>
<evidence type="ECO:0000256" key="2">
    <source>
        <dbReference type="ARBA" id="ARBA00022741"/>
    </source>
</evidence>
<accession>A0A4Z2D2D1</accession>
<feature type="binding site" evidence="6">
    <location>
        <position position="90"/>
    </location>
    <ligand>
        <name>Zn(2+)</name>
        <dbReference type="ChEBI" id="CHEBI:29105"/>
    </ligand>
</feature>
<dbReference type="SUPFAM" id="SSF101152">
    <property type="entry name" value="Mob1/phocein"/>
    <property type="match status" value="1"/>
</dbReference>
<dbReference type="InterPro" id="IPR004413">
    <property type="entry name" value="GatB"/>
</dbReference>
<dbReference type="InterPro" id="IPR014746">
    <property type="entry name" value="Gln_synth/guanido_kin_cat_dom"/>
</dbReference>
<dbReference type="Proteomes" id="UP000311919">
    <property type="component" value="Unassembled WGS sequence"/>
</dbReference>
<keyword evidence="4 5" id="KW-0648">Protein biosynthesis</keyword>
<dbReference type="PANTHER" id="PTHR11659:SF0">
    <property type="entry name" value="GLUTAMYL-TRNA(GLN) AMIDOTRANSFERASE SUBUNIT B, MITOCHONDRIAL"/>
    <property type="match status" value="1"/>
</dbReference>
<feature type="domain" description="Asn/Gln amidotransferase" evidence="7">
    <location>
        <begin position="674"/>
        <end position="814"/>
    </location>
</feature>
<keyword evidence="9" id="KW-0418">Kinase</keyword>
<dbReference type="PROSITE" id="PS01234">
    <property type="entry name" value="GATB"/>
    <property type="match status" value="1"/>
</dbReference>
<sequence length="837" mass="96178">MATNKVYFRRNRPGTKAEEWCNWPDEPFEDMESTLAVQQYIQQTIRRDFNNVDEILTAPEGQDEVVWKYEHLRQFCMELNGLAVRLQLECTPKTCPQMTATDQWIFLCAAHKTPKECPAVDYTRHTLDGAACLLNSSKYFPSRVSIKVTSVNRLDSVCRRVYRIFSHAYYHHREIFDAFEESTALCKRFTTFVLKYNLMSKDNLIVPIPGAVDGAVIEAIFQYTKSMKIVSQYMKNLFCINHVISHHNIQRLYSTQTSRTPLTNYVPLIGLEIHAQLSVQNKLFTPVPYRYGAPPNTLLGLHDVAMPGSMPILNRQCLELALIASIGLNCKINLMSRFDRKHYFYADLPAGYQITQYYQPISNNGYLDYIWLRNSSNINQIHPLHTNIIQCINGQYYYHSHARIKCIQIEQDSGKSLHNLQRNCSLIDLNRSDVGLIEIVTEPDFNSSDQTAAFITDLSRLLKYLKCCNSVGAFGELRVDVNVSIGPDLANQNPRVEIKNINTIHGVTSSIDYEIKRQSEILMSGGQINQETRCYDPVNNVTLRMRDKELAQDYRYIPEPNLPAVKLLSTCSLCSSQSSSITTSHSSSIPLSKNHICIQCVKQKYQLDSMNWQMNLPQYKKQKLLLEHELSMDRVIVLIENIELFTLYELTLKYLIENYLHIDKNKQFNELLYAKELSYWICGHLHGIRKKDTLVHFPEVKHLAEFVQMSLVGHIFGSSATELLNLMTLNDEITYHSVYELAEQRDLLLICDVDQIRIQCETLVNDYPELVKQYMIGNKKSLKKLVRHLLSNSKCYNSSKFNPSVVEKILKQLIQPSLSSSETSSLSSSSSSTTTKC</sequence>
<dbReference type="Pfam" id="PF02934">
    <property type="entry name" value="GatB_N"/>
    <property type="match status" value="1"/>
</dbReference>
<keyword evidence="10" id="KW-1185">Reference proteome</keyword>
<evidence type="ECO:0000313" key="9">
    <source>
        <dbReference type="EMBL" id="TNN10654.1"/>
    </source>
</evidence>
<organism evidence="9 10">
    <name type="scientific">Schistosoma japonicum</name>
    <name type="common">Blood fluke</name>
    <dbReference type="NCBI Taxonomy" id="6182"/>
    <lineage>
        <taxon>Eukaryota</taxon>
        <taxon>Metazoa</taxon>
        <taxon>Spiralia</taxon>
        <taxon>Lophotrochozoa</taxon>
        <taxon>Platyhelminthes</taxon>
        <taxon>Trematoda</taxon>
        <taxon>Digenea</taxon>
        <taxon>Strigeidida</taxon>
        <taxon>Schistosomatoidea</taxon>
        <taxon>Schistosomatidae</taxon>
        <taxon>Schistosoma</taxon>
    </lineage>
</organism>
<dbReference type="GO" id="GO:0032543">
    <property type="term" value="P:mitochondrial translation"/>
    <property type="evidence" value="ECO:0007669"/>
    <property type="project" value="UniProtKB-UniRule"/>
</dbReference>
<evidence type="ECO:0000259" key="8">
    <source>
        <dbReference type="Pfam" id="PF02934"/>
    </source>
</evidence>
<evidence type="ECO:0000256" key="4">
    <source>
        <dbReference type="ARBA" id="ARBA00022917"/>
    </source>
</evidence>
<reference evidence="9 10" key="1">
    <citation type="submission" date="2019-03" db="EMBL/GenBank/DDBJ databases">
        <title>An improved genome assembly of the fluke Schistosoma japonicum.</title>
        <authorList>
            <person name="Hu W."/>
            <person name="Luo F."/>
            <person name="Yin M."/>
            <person name="Mo X."/>
            <person name="Sun C."/>
            <person name="Wu Q."/>
            <person name="Zhu B."/>
            <person name="Xiang M."/>
            <person name="Wang J."/>
            <person name="Wang Y."/>
            <person name="Zhang T."/>
            <person name="Xu B."/>
            <person name="Zheng H."/>
            <person name="Feng Z."/>
        </authorList>
    </citation>
    <scope>NUCLEOTIDE SEQUENCE [LARGE SCALE GENOMIC DNA]</scope>
    <source>
        <strain evidence="9">HuSjv2</strain>
        <tissue evidence="9">Worms</tissue>
    </source>
</reference>
<comment type="caution">
    <text evidence="9">The sequence shown here is derived from an EMBL/GenBank/DDBJ whole genome shotgun (WGS) entry which is preliminary data.</text>
</comment>
<dbReference type="OrthoDB" id="184876at2759"/>
<comment type="function">
    <text evidence="5">Allows the formation of correctly charged Gln-tRNA(Gln) through the transamidation of misacylated Glu-tRNA(Gln) in the mitochondria. The reaction takes place in the presence of glutamine and ATP through an activated gamma-phospho-Glu-tRNA(Gln).</text>
</comment>
<dbReference type="GO" id="GO:0005739">
    <property type="term" value="C:mitochondrion"/>
    <property type="evidence" value="ECO:0007669"/>
    <property type="project" value="UniProtKB-SubCell"/>
</dbReference>
<dbReference type="GO" id="GO:0016301">
    <property type="term" value="F:kinase activity"/>
    <property type="evidence" value="ECO:0007669"/>
    <property type="project" value="UniProtKB-KW"/>
</dbReference>
<keyword evidence="1 5" id="KW-0436">Ligase</keyword>
<comment type="subcellular location">
    <subcellularLocation>
        <location evidence="5">Mitochondrion</location>
    </subcellularLocation>
</comment>
<evidence type="ECO:0000256" key="6">
    <source>
        <dbReference type="PIRSR" id="PIRSR605301-1"/>
    </source>
</evidence>
<keyword evidence="6" id="KW-0479">Metal-binding</keyword>
<dbReference type="STRING" id="6182.A0A4Z2D2D1"/>
<dbReference type="Pfam" id="PF02637">
    <property type="entry name" value="GatB_Yqey"/>
    <property type="match status" value="1"/>
</dbReference>
<evidence type="ECO:0000313" key="10">
    <source>
        <dbReference type="Proteomes" id="UP000311919"/>
    </source>
</evidence>
<dbReference type="InterPro" id="IPR017958">
    <property type="entry name" value="Gln-tRNA_amidoTrfase_suB_CS"/>
</dbReference>
<comment type="catalytic activity">
    <reaction evidence="5">
        <text>L-glutamyl-tRNA(Gln) + L-glutamine + ATP + H2O = L-glutaminyl-tRNA(Gln) + L-glutamate + ADP + phosphate + H(+)</text>
        <dbReference type="Rhea" id="RHEA:17521"/>
        <dbReference type="Rhea" id="RHEA-COMP:9681"/>
        <dbReference type="Rhea" id="RHEA-COMP:9684"/>
        <dbReference type="ChEBI" id="CHEBI:15377"/>
        <dbReference type="ChEBI" id="CHEBI:15378"/>
        <dbReference type="ChEBI" id="CHEBI:29985"/>
        <dbReference type="ChEBI" id="CHEBI:30616"/>
        <dbReference type="ChEBI" id="CHEBI:43474"/>
        <dbReference type="ChEBI" id="CHEBI:58359"/>
        <dbReference type="ChEBI" id="CHEBI:78520"/>
        <dbReference type="ChEBI" id="CHEBI:78521"/>
        <dbReference type="ChEBI" id="CHEBI:456216"/>
    </reaction>
</comment>
<dbReference type="EC" id="6.3.5.-" evidence="5"/>
<feature type="binding site" evidence="6">
    <location>
        <position position="95"/>
    </location>
    <ligand>
        <name>Zn(2+)</name>
        <dbReference type="ChEBI" id="CHEBI:29105"/>
    </ligand>
</feature>
<evidence type="ECO:0000256" key="5">
    <source>
        <dbReference type="HAMAP-Rule" id="MF_03147"/>
    </source>
</evidence>
<evidence type="ECO:0000256" key="3">
    <source>
        <dbReference type="ARBA" id="ARBA00022840"/>
    </source>
</evidence>
<dbReference type="InterPro" id="IPR006075">
    <property type="entry name" value="Asn/Gln-tRNA_Trfase_suB/E_cat"/>
</dbReference>
<dbReference type="InterPro" id="IPR005301">
    <property type="entry name" value="MOB_kinase_act_fam"/>
</dbReference>
<feature type="domain" description="Aspartyl/Glutamyl-tRNA(Gln) amidotransferase subunit B/E catalytic" evidence="8">
    <location>
        <begin position="268"/>
        <end position="567"/>
    </location>
</feature>
<dbReference type="EMBL" id="SKCS01000343">
    <property type="protein sequence ID" value="TNN10654.1"/>
    <property type="molecule type" value="Genomic_DNA"/>
</dbReference>
<keyword evidence="3 5" id="KW-0067">ATP-binding</keyword>
<comment type="similarity">
    <text evidence="5">Belongs to the GatB/GatE family. GatB subfamily.</text>
</comment>
<dbReference type="GO" id="GO:0070681">
    <property type="term" value="P:glutaminyl-tRNAGln biosynthesis via transamidation"/>
    <property type="evidence" value="ECO:0007669"/>
    <property type="project" value="UniProtKB-UniRule"/>
</dbReference>
<dbReference type="GO" id="GO:0050567">
    <property type="term" value="F:glutaminyl-tRNA synthase (glutamine-hydrolyzing) activity"/>
    <property type="evidence" value="ECO:0007669"/>
    <property type="project" value="UniProtKB-UniRule"/>
</dbReference>
<evidence type="ECO:0000256" key="1">
    <source>
        <dbReference type="ARBA" id="ARBA00022598"/>
    </source>
</evidence>
<dbReference type="GO" id="GO:0030956">
    <property type="term" value="C:glutamyl-tRNA(Gln) amidotransferase complex"/>
    <property type="evidence" value="ECO:0007669"/>
    <property type="project" value="UniProtKB-UniRule"/>
</dbReference>
<dbReference type="SUPFAM" id="SSF55931">
    <property type="entry name" value="Glutamine synthetase/guanido kinase"/>
    <property type="match status" value="1"/>
</dbReference>
<dbReference type="SMART" id="SM01388">
    <property type="entry name" value="Mob1_phocein"/>
    <property type="match status" value="1"/>
</dbReference>